<dbReference type="PANTHER" id="PTHR20855:SF3">
    <property type="entry name" value="LD03007P"/>
    <property type="match status" value="1"/>
</dbReference>
<name>A0A6J4LW16_9ACTN</name>
<dbReference type="Pfam" id="PF03006">
    <property type="entry name" value="HlyIII"/>
    <property type="match status" value="1"/>
</dbReference>
<dbReference type="GO" id="GO:0005886">
    <property type="term" value="C:plasma membrane"/>
    <property type="evidence" value="ECO:0007669"/>
    <property type="project" value="UniProtKB-SubCell"/>
</dbReference>
<evidence type="ECO:0000256" key="3">
    <source>
        <dbReference type="ARBA" id="ARBA00022475"/>
    </source>
</evidence>
<feature type="binding site" evidence="7">
    <location>
        <position position="211"/>
    </location>
    <ligand>
        <name>Zn(2+)</name>
        <dbReference type="ChEBI" id="CHEBI:29105"/>
    </ligand>
</feature>
<dbReference type="GO" id="GO:0046872">
    <property type="term" value="F:metal ion binding"/>
    <property type="evidence" value="ECO:0007669"/>
    <property type="project" value="UniProtKB-KW"/>
</dbReference>
<feature type="transmembrane region" description="Helical" evidence="8">
    <location>
        <begin position="210"/>
        <end position="234"/>
    </location>
</feature>
<sequence length="238" mass="25688">MHVPHAVQDAVDVVHDVEAKVQGLTAALKPRLRGVLHEAAFAVSLVTGTALVCLADAGRERAAAVVYAVSVALLFGTSAAYHRGSWSGRSQEVMKRLDHSMIFVLIAGTYTPFALLLLEGTARWVVFGLVWGGAVAGVVLRNVVRRPARWLFVGLYLLLGWVALGVLPQLHERGGSVVVVLLLLGGLFYSLGALVYALRRPDPSPRWFGFHEVFHAFTLAAFVTHYVAVSFATYSTVG</sequence>
<keyword evidence="4 8" id="KW-0812">Transmembrane</keyword>
<accession>A0A6J4LW16</accession>
<evidence type="ECO:0000256" key="8">
    <source>
        <dbReference type="SAM" id="Phobius"/>
    </source>
</evidence>
<comment type="similarity">
    <text evidence="2">Belongs to the UPF0073 (Hly-III) family.</text>
</comment>
<keyword evidence="7" id="KW-0862">Zinc</keyword>
<dbReference type="InterPro" id="IPR004254">
    <property type="entry name" value="AdipoR/HlyIII-related"/>
</dbReference>
<evidence type="ECO:0000256" key="2">
    <source>
        <dbReference type="ARBA" id="ARBA00008488"/>
    </source>
</evidence>
<dbReference type="EMBL" id="CADCUB010000117">
    <property type="protein sequence ID" value="CAA9341482.1"/>
    <property type="molecule type" value="Genomic_DNA"/>
</dbReference>
<feature type="binding site" evidence="7">
    <location>
        <position position="82"/>
    </location>
    <ligand>
        <name>Zn(2+)</name>
        <dbReference type="ChEBI" id="CHEBI:29105"/>
    </ligand>
</feature>
<feature type="transmembrane region" description="Helical" evidence="8">
    <location>
        <begin position="101"/>
        <end position="118"/>
    </location>
</feature>
<dbReference type="AlphaFoldDB" id="A0A6J4LW16"/>
<proteinExistence type="inferred from homology"/>
<keyword evidence="3" id="KW-1003">Cell membrane</keyword>
<dbReference type="GO" id="GO:0140911">
    <property type="term" value="F:pore-forming activity"/>
    <property type="evidence" value="ECO:0007669"/>
    <property type="project" value="InterPro"/>
</dbReference>
<feature type="transmembrane region" description="Helical" evidence="8">
    <location>
        <begin position="150"/>
        <end position="170"/>
    </location>
</feature>
<gene>
    <name evidence="9" type="ORF">AVDCRST_MAG07-2396</name>
</gene>
<feature type="binding site" evidence="7">
    <location>
        <position position="215"/>
    </location>
    <ligand>
        <name>Zn(2+)</name>
        <dbReference type="ChEBI" id="CHEBI:29105"/>
    </ligand>
</feature>
<feature type="transmembrane region" description="Helical" evidence="8">
    <location>
        <begin position="64"/>
        <end position="81"/>
    </location>
</feature>
<evidence type="ECO:0000256" key="7">
    <source>
        <dbReference type="PIRSR" id="PIRSR604254-1"/>
    </source>
</evidence>
<feature type="transmembrane region" description="Helical" evidence="8">
    <location>
        <begin position="124"/>
        <end position="143"/>
    </location>
</feature>
<keyword evidence="6 8" id="KW-0472">Membrane</keyword>
<evidence type="ECO:0000256" key="6">
    <source>
        <dbReference type="ARBA" id="ARBA00023136"/>
    </source>
</evidence>
<protein>
    <submittedName>
        <fullName evidence="9">FIG01964566: Predicted membrane protein, hemolysin III homolog</fullName>
    </submittedName>
</protein>
<evidence type="ECO:0000256" key="5">
    <source>
        <dbReference type="ARBA" id="ARBA00022989"/>
    </source>
</evidence>
<evidence type="ECO:0000313" key="9">
    <source>
        <dbReference type="EMBL" id="CAA9341482.1"/>
    </source>
</evidence>
<evidence type="ECO:0000256" key="4">
    <source>
        <dbReference type="ARBA" id="ARBA00022692"/>
    </source>
</evidence>
<feature type="transmembrane region" description="Helical" evidence="8">
    <location>
        <begin position="39"/>
        <end position="58"/>
    </location>
</feature>
<organism evidence="9">
    <name type="scientific">uncultured Frankineae bacterium</name>
    <dbReference type="NCBI Taxonomy" id="437475"/>
    <lineage>
        <taxon>Bacteria</taxon>
        <taxon>Bacillati</taxon>
        <taxon>Actinomycetota</taxon>
        <taxon>Actinomycetes</taxon>
        <taxon>Frankiales</taxon>
        <taxon>environmental samples</taxon>
    </lineage>
</organism>
<feature type="transmembrane region" description="Helical" evidence="8">
    <location>
        <begin position="176"/>
        <end position="198"/>
    </location>
</feature>
<dbReference type="PANTHER" id="PTHR20855">
    <property type="entry name" value="ADIPOR/PROGESTIN RECEPTOR-RELATED"/>
    <property type="match status" value="1"/>
</dbReference>
<keyword evidence="7" id="KW-0479">Metal-binding</keyword>
<evidence type="ECO:0000256" key="1">
    <source>
        <dbReference type="ARBA" id="ARBA00004651"/>
    </source>
</evidence>
<reference evidence="9" key="1">
    <citation type="submission" date="2020-02" db="EMBL/GenBank/DDBJ databases">
        <authorList>
            <person name="Meier V. D."/>
        </authorList>
    </citation>
    <scope>NUCLEOTIDE SEQUENCE</scope>
    <source>
        <strain evidence="9">AVDCRST_MAG07</strain>
    </source>
</reference>
<keyword evidence="5 8" id="KW-1133">Transmembrane helix</keyword>
<dbReference type="InterPro" id="IPR005744">
    <property type="entry name" value="Hy-lIII"/>
</dbReference>
<dbReference type="NCBIfam" id="TIGR01065">
    <property type="entry name" value="hlyIII"/>
    <property type="match status" value="1"/>
</dbReference>
<comment type="subcellular location">
    <subcellularLocation>
        <location evidence="1">Cell membrane</location>
        <topology evidence="1">Multi-pass membrane protein</topology>
    </subcellularLocation>
</comment>